<keyword evidence="15" id="KW-1185">Reference proteome</keyword>
<dbReference type="Gene3D" id="3.40.470.10">
    <property type="entry name" value="Uracil-DNA glycosylase-like domain"/>
    <property type="match status" value="1"/>
</dbReference>
<dbReference type="RefSeq" id="WP_353896026.1">
    <property type="nucleotide sequence ID" value="NZ_JBEVCJ010000010.1"/>
</dbReference>
<comment type="caution">
    <text evidence="14">The sequence shown here is derived from an EMBL/GenBank/DDBJ whole genome shotgun (WGS) entry which is preliminary data.</text>
</comment>
<dbReference type="InterPro" id="IPR036895">
    <property type="entry name" value="Uracil-DNA_glycosylase-like_sf"/>
</dbReference>
<evidence type="ECO:0000259" key="13">
    <source>
        <dbReference type="SMART" id="SM00986"/>
    </source>
</evidence>
<evidence type="ECO:0000256" key="9">
    <source>
        <dbReference type="HAMAP-Rule" id="MF_00148"/>
    </source>
</evidence>
<organism evidence="14 15">
    <name type="scientific">Aliikangiella maris</name>
    <dbReference type="NCBI Taxonomy" id="3162458"/>
    <lineage>
        <taxon>Bacteria</taxon>
        <taxon>Pseudomonadati</taxon>
        <taxon>Pseudomonadota</taxon>
        <taxon>Gammaproteobacteria</taxon>
        <taxon>Oceanospirillales</taxon>
        <taxon>Pleioneaceae</taxon>
        <taxon>Aliikangiella</taxon>
    </lineage>
</organism>
<reference evidence="14 15" key="1">
    <citation type="submission" date="2024-06" db="EMBL/GenBank/DDBJ databases">
        <authorList>
            <person name="Li F."/>
        </authorList>
    </citation>
    <scope>NUCLEOTIDE SEQUENCE [LARGE SCALE GENOMIC DNA]</scope>
    <source>
        <strain evidence="14 15">GXAS 311</strain>
    </source>
</reference>
<dbReference type="EMBL" id="JBEVCJ010000010">
    <property type="protein sequence ID" value="MET1255440.1"/>
    <property type="molecule type" value="Genomic_DNA"/>
</dbReference>
<keyword evidence="8 9" id="KW-0234">DNA repair</keyword>
<evidence type="ECO:0000256" key="3">
    <source>
        <dbReference type="ARBA" id="ARBA00008184"/>
    </source>
</evidence>
<dbReference type="Proteomes" id="UP001548189">
    <property type="component" value="Unassembled WGS sequence"/>
</dbReference>
<dbReference type="HAMAP" id="MF_00148">
    <property type="entry name" value="UDG"/>
    <property type="match status" value="1"/>
</dbReference>
<dbReference type="CDD" id="cd10027">
    <property type="entry name" value="UDG-F1-like"/>
    <property type="match status" value="1"/>
</dbReference>
<evidence type="ECO:0000256" key="10">
    <source>
        <dbReference type="PROSITE-ProRule" id="PRU10072"/>
    </source>
</evidence>
<dbReference type="InterPro" id="IPR005122">
    <property type="entry name" value="Uracil-DNA_glycosylase-like"/>
</dbReference>
<evidence type="ECO:0000256" key="11">
    <source>
        <dbReference type="RuleBase" id="RU003780"/>
    </source>
</evidence>
<dbReference type="NCBIfam" id="NF003589">
    <property type="entry name" value="PRK05254.1-2"/>
    <property type="match status" value="1"/>
</dbReference>
<dbReference type="InterPro" id="IPR018085">
    <property type="entry name" value="Ura-DNA_Glyclase_AS"/>
</dbReference>
<comment type="function">
    <text evidence="2 9 11">Excises uracil residues from the DNA which can arise as a result of misincorporation of dUMP residues by DNA polymerase or due to deamination of cytosine.</text>
</comment>
<dbReference type="PANTHER" id="PTHR11264:SF0">
    <property type="entry name" value="URACIL-DNA GLYCOSYLASE"/>
    <property type="match status" value="1"/>
</dbReference>
<dbReference type="EC" id="3.2.2.27" evidence="4 9"/>
<comment type="catalytic activity">
    <reaction evidence="1 9 11">
        <text>Hydrolyzes single-stranded DNA or mismatched double-stranded DNA and polynucleotides, releasing free uracil.</text>
        <dbReference type="EC" id="3.2.2.27"/>
    </reaction>
</comment>
<dbReference type="NCBIfam" id="TIGR00628">
    <property type="entry name" value="ung"/>
    <property type="match status" value="1"/>
</dbReference>
<evidence type="ECO:0000313" key="14">
    <source>
        <dbReference type="EMBL" id="MET1255440.1"/>
    </source>
</evidence>
<dbReference type="PROSITE" id="PS00130">
    <property type="entry name" value="U_DNA_GLYCOSYLASE"/>
    <property type="match status" value="1"/>
</dbReference>
<keyword evidence="9" id="KW-0963">Cytoplasm</keyword>
<dbReference type="NCBIfam" id="NF003588">
    <property type="entry name" value="PRK05254.1-1"/>
    <property type="match status" value="1"/>
</dbReference>
<dbReference type="Pfam" id="PF03167">
    <property type="entry name" value="UDG"/>
    <property type="match status" value="1"/>
</dbReference>
<feature type="domain" description="Uracil-DNA glycosylase-like" evidence="13">
    <location>
        <begin position="85"/>
        <end position="245"/>
    </location>
</feature>
<feature type="region of interest" description="Disordered" evidence="12">
    <location>
        <begin position="1"/>
        <end position="35"/>
    </location>
</feature>
<evidence type="ECO:0000256" key="1">
    <source>
        <dbReference type="ARBA" id="ARBA00001400"/>
    </source>
</evidence>
<evidence type="ECO:0000256" key="6">
    <source>
        <dbReference type="ARBA" id="ARBA00022763"/>
    </source>
</evidence>
<dbReference type="NCBIfam" id="NF003591">
    <property type="entry name" value="PRK05254.1-4"/>
    <property type="match status" value="1"/>
</dbReference>
<accession>A0ABV2BU26</accession>
<keyword evidence="14" id="KW-0326">Glycosidase</keyword>
<dbReference type="SUPFAM" id="SSF52141">
    <property type="entry name" value="Uracil-DNA glycosylase-like"/>
    <property type="match status" value="1"/>
</dbReference>
<dbReference type="PANTHER" id="PTHR11264">
    <property type="entry name" value="URACIL-DNA GLYCOSYLASE"/>
    <property type="match status" value="1"/>
</dbReference>
<comment type="subcellular location">
    <subcellularLocation>
        <location evidence="9">Cytoplasm</location>
    </subcellularLocation>
</comment>
<keyword evidence="7 9" id="KW-0378">Hydrolase</keyword>
<evidence type="ECO:0000256" key="7">
    <source>
        <dbReference type="ARBA" id="ARBA00022801"/>
    </source>
</evidence>
<comment type="similarity">
    <text evidence="3 9 11">Belongs to the uracil-DNA glycosylase (UDG) superfamily. UNG family.</text>
</comment>
<evidence type="ECO:0000256" key="2">
    <source>
        <dbReference type="ARBA" id="ARBA00002631"/>
    </source>
</evidence>
<gene>
    <name evidence="9 14" type="primary">ung</name>
    <name evidence="14" type="ORF">ABVT43_09910</name>
</gene>
<dbReference type="NCBIfam" id="NF003592">
    <property type="entry name" value="PRK05254.1-5"/>
    <property type="match status" value="1"/>
</dbReference>
<evidence type="ECO:0000313" key="15">
    <source>
        <dbReference type="Proteomes" id="UP001548189"/>
    </source>
</evidence>
<evidence type="ECO:0000256" key="5">
    <source>
        <dbReference type="ARBA" id="ARBA00018429"/>
    </source>
</evidence>
<feature type="compositionally biased region" description="Basic and acidic residues" evidence="12">
    <location>
        <begin position="16"/>
        <end position="35"/>
    </location>
</feature>
<dbReference type="InterPro" id="IPR002043">
    <property type="entry name" value="UDG_fam1"/>
</dbReference>
<evidence type="ECO:0000256" key="8">
    <source>
        <dbReference type="ARBA" id="ARBA00023204"/>
    </source>
</evidence>
<keyword evidence="6 9" id="KW-0227">DNA damage</keyword>
<sequence>MVEQVKDIQHNSAKTHKTEFDSEQNGLDHEKQSKDIDDNNLSWAKLIEQEKQKAYYQKLSDWVSSQRQSGKTIFPPADKVMAALKRTPYSKIKVVILGQDPYHGPNQANGLSFSVNKGIKLPPSLQNIFKELNQSIGIPMPSHGDLSTWADQGVLLLNTVLTVEQSKPQSHQKQGWEILTDEIIQYLNHAPQSIIFLLWGSPARKKVRLIDTHKHHVLEAPHPSPLSAHRGFFGCGHFKKVNELLQQANQQTIDWALPE</sequence>
<evidence type="ECO:0000256" key="12">
    <source>
        <dbReference type="SAM" id="MobiDB-lite"/>
    </source>
</evidence>
<dbReference type="GO" id="GO:0004844">
    <property type="term" value="F:uracil DNA N-glycosylase activity"/>
    <property type="evidence" value="ECO:0007669"/>
    <property type="project" value="UniProtKB-EC"/>
</dbReference>
<dbReference type="SMART" id="SM00986">
    <property type="entry name" value="UDG"/>
    <property type="match status" value="1"/>
</dbReference>
<dbReference type="SMART" id="SM00987">
    <property type="entry name" value="UreE_C"/>
    <property type="match status" value="1"/>
</dbReference>
<evidence type="ECO:0000256" key="4">
    <source>
        <dbReference type="ARBA" id="ARBA00012030"/>
    </source>
</evidence>
<proteinExistence type="inferred from homology"/>
<feature type="active site" description="Proton acceptor" evidence="9 10">
    <location>
        <position position="100"/>
    </location>
</feature>
<protein>
    <recommendedName>
        <fullName evidence="5 9">Uracil-DNA glycosylase</fullName>
        <shortName evidence="9">UDG</shortName>
        <ecNumber evidence="4 9">3.2.2.27</ecNumber>
    </recommendedName>
</protein>
<name>A0ABV2BU26_9GAMM</name>